<gene>
    <name evidence="4" type="ORF">DFP72DRAFT_905595</name>
</gene>
<feature type="compositionally biased region" description="Low complexity" evidence="2">
    <location>
        <begin position="546"/>
        <end position="556"/>
    </location>
</feature>
<organism evidence="4 5">
    <name type="scientific">Ephemerocybe angulata</name>
    <dbReference type="NCBI Taxonomy" id="980116"/>
    <lineage>
        <taxon>Eukaryota</taxon>
        <taxon>Fungi</taxon>
        <taxon>Dikarya</taxon>
        <taxon>Basidiomycota</taxon>
        <taxon>Agaricomycotina</taxon>
        <taxon>Agaricomycetes</taxon>
        <taxon>Agaricomycetidae</taxon>
        <taxon>Agaricales</taxon>
        <taxon>Agaricineae</taxon>
        <taxon>Psathyrellaceae</taxon>
        <taxon>Ephemerocybe</taxon>
    </lineage>
</organism>
<name>A0A8H6HTC6_9AGAR</name>
<sequence>MNQKLDLDTLREAKRENSILSGQVLKLSEDVDGLRQDIRGLREDNRYLRDDLRTSREETEVWRNRVAELEARLPALSQRTGLADGASQTTTENTGRAVVPRHQDHQDENRIAALEVRPGMSQGAGLHDEVDAPAISTSSSTLSSGGVEPESHLTPKAEEPQPEVELRPRSPSLEIIEESAYRERHNARGSSKTQTNASGSNVSQKALGKRKAVIVPTASPKKKLKRPAATPPTHLIKPESSPPKPPPRPPHKFKEEEVFVLPAADVETYLADAPPLPIDPGPSALHVPRNFIYLAYGGSPYQFLQYIPAERNPSQTGSGRRRLVFPMPEMNPAMPLHPGESGLLFASRHEVLSDPPWGVFRKNLDGGEARWLYLGEYESVLVGRMTKAQFRMQRAMVKARWAKLIIEQKAFECYSCMRARIALRKHGLLVGNEVEVQALVANEVDQIENGEGLELGEEDVIRAFDMGEEAIDIIRMKCVAYDRIFADSIKEKFKRYPEMKAAQEAKSAMGKSGKGHNKAKRATKGKLKKKHRKVDSDEDMDYEGNAASSATTSTATRPRRRTRQSITVVSTPSSVSPALSASESSFASMRSRRGVTQWDESTGRRVKALSPVDAPQKVDVGSRGFGDGTGNGDDDIVVVGRGGREAVDEDPGYLSYVSEEGAHMGGGVEQESDLSELSD</sequence>
<feature type="compositionally biased region" description="Polar residues" evidence="2">
    <location>
        <begin position="188"/>
        <end position="204"/>
    </location>
</feature>
<accession>A0A8H6HTC6</accession>
<protein>
    <recommendedName>
        <fullName evidence="3">DUF6697 domain-containing protein</fullName>
    </recommendedName>
</protein>
<dbReference type="EMBL" id="JACGCI010000045">
    <property type="protein sequence ID" value="KAF6752279.1"/>
    <property type="molecule type" value="Genomic_DNA"/>
</dbReference>
<feature type="compositionally biased region" description="Basic residues" evidence="2">
    <location>
        <begin position="513"/>
        <end position="533"/>
    </location>
</feature>
<keyword evidence="5" id="KW-1185">Reference proteome</keyword>
<feature type="region of interest" description="Disordered" evidence="2">
    <location>
        <begin position="135"/>
        <end position="252"/>
    </location>
</feature>
<dbReference type="InterPro" id="IPR046520">
    <property type="entry name" value="DUF6697"/>
</dbReference>
<evidence type="ECO:0000259" key="3">
    <source>
        <dbReference type="Pfam" id="PF20411"/>
    </source>
</evidence>
<feature type="compositionally biased region" description="Basic and acidic residues" evidence="2">
    <location>
        <begin position="149"/>
        <end position="168"/>
    </location>
</feature>
<feature type="region of interest" description="Disordered" evidence="2">
    <location>
        <begin position="79"/>
        <end position="107"/>
    </location>
</feature>
<comment type="caution">
    <text evidence="4">The sequence shown here is derived from an EMBL/GenBank/DDBJ whole genome shotgun (WGS) entry which is preliminary data.</text>
</comment>
<dbReference type="Pfam" id="PF20411">
    <property type="entry name" value="DUF6697"/>
    <property type="match status" value="1"/>
</dbReference>
<reference evidence="4 5" key="1">
    <citation type="submission" date="2020-07" db="EMBL/GenBank/DDBJ databases">
        <title>Comparative genomics of pyrophilous fungi reveals a link between fire events and developmental genes.</title>
        <authorList>
            <consortium name="DOE Joint Genome Institute"/>
            <person name="Steindorff A.S."/>
            <person name="Carver A."/>
            <person name="Calhoun S."/>
            <person name="Stillman K."/>
            <person name="Liu H."/>
            <person name="Lipzen A."/>
            <person name="Pangilinan J."/>
            <person name="Labutti K."/>
            <person name="Bruns T.D."/>
            <person name="Grigoriev I.V."/>
        </authorList>
    </citation>
    <scope>NUCLEOTIDE SEQUENCE [LARGE SCALE GENOMIC DNA]</scope>
    <source>
        <strain evidence="4 5">CBS 144469</strain>
    </source>
</reference>
<proteinExistence type="predicted"/>
<evidence type="ECO:0000256" key="1">
    <source>
        <dbReference type="SAM" id="Coils"/>
    </source>
</evidence>
<dbReference type="AlphaFoldDB" id="A0A8H6HTC6"/>
<evidence type="ECO:0000256" key="2">
    <source>
        <dbReference type="SAM" id="MobiDB-lite"/>
    </source>
</evidence>
<feature type="compositionally biased region" description="Acidic residues" evidence="2">
    <location>
        <begin position="670"/>
        <end position="679"/>
    </location>
</feature>
<feature type="coiled-coil region" evidence="1">
    <location>
        <begin position="10"/>
        <end position="72"/>
    </location>
</feature>
<evidence type="ECO:0000313" key="5">
    <source>
        <dbReference type="Proteomes" id="UP000521943"/>
    </source>
</evidence>
<evidence type="ECO:0000313" key="4">
    <source>
        <dbReference type="EMBL" id="KAF6752279.1"/>
    </source>
</evidence>
<feature type="region of interest" description="Disordered" evidence="2">
    <location>
        <begin position="504"/>
        <end position="579"/>
    </location>
</feature>
<feature type="domain" description="DUF6697" evidence="3">
    <location>
        <begin position="287"/>
        <end position="491"/>
    </location>
</feature>
<feature type="region of interest" description="Disordered" evidence="2">
    <location>
        <begin position="615"/>
        <end position="679"/>
    </location>
</feature>
<keyword evidence="1" id="KW-0175">Coiled coil</keyword>
<feature type="compositionally biased region" description="Low complexity" evidence="2">
    <location>
        <begin position="564"/>
        <end position="579"/>
    </location>
</feature>
<dbReference type="OrthoDB" id="3265858at2759"/>
<dbReference type="Proteomes" id="UP000521943">
    <property type="component" value="Unassembled WGS sequence"/>
</dbReference>